<dbReference type="EMBL" id="AP019377">
    <property type="protein sequence ID" value="BBH93192.1"/>
    <property type="molecule type" value="Genomic_DNA"/>
</dbReference>
<dbReference type="InterPro" id="IPR046867">
    <property type="entry name" value="AldOxase/xan_DH_MoCoBD2"/>
</dbReference>
<organism evidence="3">
    <name type="scientific">Thermogemmatispora argillosa</name>
    <dbReference type="NCBI Taxonomy" id="2045280"/>
    <lineage>
        <taxon>Bacteria</taxon>
        <taxon>Bacillati</taxon>
        <taxon>Chloroflexota</taxon>
        <taxon>Ktedonobacteria</taxon>
        <taxon>Thermogemmatisporales</taxon>
        <taxon>Thermogemmatisporaceae</taxon>
        <taxon>Thermogemmatispora</taxon>
    </lineage>
</organism>
<dbReference type="GO" id="GO:0016491">
    <property type="term" value="F:oxidoreductase activity"/>
    <property type="evidence" value="ECO:0007669"/>
    <property type="project" value="InterPro"/>
</dbReference>
<dbReference type="Pfam" id="PF02738">
    <property type="entry name" value="MoCoBD_1"/>
    <property type="match status" value="1"/>
</dbReference>
<dbReference type="InterPro" id="IPR037165">
    <property type="entry name" value="AldOxase/xan_DH_Mopterin-bd_sf"/>
</dbReference>
<dbReference type="InterPro" id="IPR000674">
    <property type="entry name" value="Ald_Oxase/Xan_DH_a/b"/>
</dbReference>
<dbReference type="Gene3D" id="3.90.1170.50">
    <property type="entry name" value="Aldehyde oxidase/xanthine dehydrogenase, a/b hammerhead"/>
    <property type="match status" value="1"/>
</dbReference>
<dbReference type="SUPFAM" id="SSF56003">
    <property type="entry name" value="Molybdenum cofactor-binding domain"/>
    <property type="match status" value="1"/>
</dbReference>
<gene>
    <name evidence="3" type="ORF">KTA_13910</name>
</gene>
<dbReference type="Pfam" id="PF20256">
    <property type="entry name" value="MoCoBD_2"/>
    <property type="match status" value="2"/>
</dbReference>
<reference evidence="3" key="1">
    <citation type="submission" date="2018-12" db="EMBL/GenBank/DDBJ databases">
        <title>Novel natural products biosynthetic potential of the class Ktedonobacteria.</title>
        <authorList>
            <person name="Zheng Y."/>
            <person name="Saitou A."/>
            <person name="Wang C.M."/>
            <person name="Toyoda A."/>
            <person name="Minakuchi Y."/>
            <person name="Sekiguchi Y."/>
            <person name="Ueda K."/>
            <person name="Takano H."/>
            <person name="Sakai Y."/>
            <person name="Yokota A."/>
            <person name="Yabe S."/>
        </authorList>
    </citation>
    <scope>NUCLEOTIDE SEQUENCE</scope>
    <source>
        <strain evidence="3">A3-2</strain>
    </source>
</reference>
<dbReference type="AlphaFoldDB" id="A0A455T1T5"/>
<protein>
    <submittedName>
        <fullName evidence="3">Aldehyde oxidase</fullName>
    </submittedName>
</protein>
<feature type="region of interest" description="Disordered" evidence="1">
    <location>
        <begin position="1"/>
        <end position="32"/>
    </location>
</feature>
<dbReference type="SMART" id="SM01008">
    <property type="entry name" value="Ald_Xan_dh_C"/>
    <property type="match status" value="1"/>
</dbReference>
<dbReference type="PANTHER" id="PTHR11908:SF157">
    <property type="entry name" value="XANTHINE DEHYDROGENASE SUBUNIT D-RELATED"/>
    <property type="match status" value="1"/>
</dbReference>
<evidence type="ECO:0000313" key="3">
    <source>
        <dbReference type="EMBL" id="BBH93192.1"/>
    </source>
</evidence>
<dbReference type="PANTHER" id="PTHR11908">
    <property type="entry name" value="XANTHINE DEHYDROGENASE"/>
    <property type="match status" value="1"/>
</dbReference>
<feature type="domain" description="Aldehyde oxidase/xanthine dehydrogenase a/b hammerhead" evidence="2">
    <location>
        <begin position="35"/>
        <end position="138"/>
    </location>
</feature>
<dbReference type="Pfam" id="PF01315">
    <property type="entry name" value="Ald_Xan_dh_C"/>
    <property type="match status" value="1"/>
</dbReference>
<dbReference type="GO" id="GO:0005506">
    <property type="term" value="F:iron ion binding"/>
    <property type="evidence" value="ECO:0007669"/>
    <property type="project" value="InterPro"/>
</dbReference>
<dbReference type="InterPro" id="IPR008274">
    <property type="entry name" value="AldOxase/xan_DH_MoCoBD1"/>
</dbReference>
<name>A0A455T1T5_9CHLR</name>
<dbReference type="Gene3D" id="3.30.365.10">
    <property type="entry name" value="Aldehyde oxidase/xanthine dehydrogenase, molybdopterin binding domain"/>
    <property type="match status" value="5"/>
</dbReference>
<evidence type="ECO:0000259" key="2">
    <source>
        <dbReference type="SMART" id="SM01008"/>
    </source>
</evidence>
<dbReference type="InterPro" id="IPR016208">
    <property type="entry name" value="Ald_Oxase/xanthine_DH-like"/>
</dbReference>
<evidence type="ECO:0000256" key="1">
    <source>
        <dbReference type="SAM" id="MobiDB-lite"/>
    </source>
</evidence>
<proteinExistence type="predicted"/>
<accession>A0A455T1T5</accession>
<dbReference type="InterPro" id="IPR036856">
    <property type="entry name" value="Ald_Oxase/Xan_DH_a/b_sf"/>
</dbReference>
<dbReference type="SUPFAM" id="SSF54665">
    <property type="entry name" value="CO dehydrogenase molybdoprotein N-domain-like"/>
    <property type="match status" value="1"/>
</dbReference>
<sequence length="722" mass="78377">MRRKEGASAMPEPEMPAVTAGTNHTYGPEPDPRVTGAIRYAQDVELPDMLYACVVRSPYAHARVLRVDTSALPADVVALTPDDVRALGLYGCQIKDQQVLAVERALYIGDPVAAVAAATPRAAREAAELIEVDYEELPAVFDAVEAMQPGAPLLHPELTISDNDAAYFGMRPEPQRNVCHHFRIRHGDIEQGFAEADVIVEETYHTPGAQHVPMEPHACLARWTADGRLEVWTGTQTPFNLRMDLAGIFGLPQERIRIIAPPMGGAFGSKTFVRYEAIVACLARKAGRPVKLVLRRDEEWLTLNRHPATIHVKLGAKRDGTLVAKQVTCWANTGAYADCGPGVAQKMGFASPGPYRIPHVWVDSYCVYTNLPSNGAFRGYGATQAVWASERTMDLLAARLGLDPLELRLKNVLVDGDRYCTGEVMHDVHFADCLKAVAERIGWQQGRRGKGLAVLLKGMQTPSRASIVVEANDDGSYTLHCATAEMGQGAWRAIRMLAAEQLGVPVERVHFPVPDTDIVPYDTRTTSSRSTYMMGRALVEAVRQLKENGELGYGECVNEGGLDPDTGQGIASTHWHQGAAAAEVRVDEETGKLEVVHLHTAIYAGRVVNPPAAQLQNEGSMIMGLGSALFEEITFADGQVTNANLSDYNIPAADDLPRISYDLIERPGAEIHGLGETALPPVPAAIGNALFSLGIHVCDLPLTPERVLEASERRSIPKAMPV</sequence>